<reference evidence="5 6" key="1">
    <citation type="submission" date="2015-06" db="EMBL/GenBank/DDBJ databases">
        <authorList>
            <person name="Xie B.-B."/>
            <person name="Rong J.-C."/>
            <person name="Qin Q.-L."/>
            <person name="Zhang Y.-Z."/>
        </authorList>
    </citation>
    <scope>NUCLEOTIDE SEQUENCE [LARGE SCALE GENOMIC DNA]</scope>
    <source>
        <strain evidence="5 6">KMM 3549</strain>
    </source>
</reference>
<organism evidence="5 6">
    <name type="scientific">Pseudoalteromonas issachenkonii</name>
    <dbReference type="NCBI Taxonomy" id="152297"/>
    <lineage>
        <taxon>Bacteria</taxon>
        <taxon>Pseudomonadati</taxon>
        <taxon>Pseudomonadota</taxon>
        <taxon>Gammaproteobacteria</taxon>
        <taxon>Alteromonadales</taxon>
        <taxon>Pseudoalteromonadaceae</taxon>
        <taxon>Pseudoalteromonas</taxon>
    </lineage>
</organism>
<feature type="domain" description="Type I restriction modification DNA specificity" evidence="4">
    <location>
        <begin position="179"/>
        <end position="343"/>
    </location>
</feature>
<evidence type="ECO:0000256" key="1">
    <source>
        <dbReference type="ARBA" id="ARBA00010923"/>
    </source>
</evidence>
<dbReference type="Pfam" id="PF01420">
    <property type="entry name" value="Methylase_S"/>
    <property type="match status" value="2"/>
</dbReference>
<evidence type="ECO:0000259" key="4">
    <source>
        <dbReference type="Pfam" id="PF01420"/>
    </source>
</evidence>
<dbReference type="Gene3D" id="3.90.220.20">
    <property type="entry name" value="DNA methylase specificity domains"/>
    <property type="match status" value="2"/>
</dbReference>
<gene>
    <name evidence="5" type="primary">hsdS</name>
    <name evidence="5" type="ORF">PISS_a0369</name>
</gene>
<name>A0ABM6MZS7_9GAMM</name>
<evidence type="ECO:0000256" key="3">
    <source>
        <dbReference type="ARBA" id="ARBA00023125"/>
    </source>
</evidence>
<dbReference type="SUPFAM" id="SSF116734">
    <property type="entry name" value="DNA methylase specificity domain"/>
    <property type="match status" value="2"/>
</dbReference>
<proteinExistence type="inferred from homology"/>
<dbReference type="RefSeq" id="WP_058154091.1">
    <property type="nucleotide sequence ID" value="NZ_CP011030.1"/>
</dbReference>
<comment type="similarity">
    <text evidence="1">Belongs to the type-I restriction system S methylase family.</text>
</comment>
<dbReference type="EMBL" id="CP011030">
    <property type="protein sequence ID" value="ATC89425.1"/>
    <property type="molecule type" value="Genomic_DNA"/>
</dbReference>
<feature type="domain" description="Type I restriction modification DNA specificity" evidence="4">
    <location>
        <begin position="4"/>
        <end position="152"/>
    </location>
</feature>
<keyword evidence="6" id="KW-1185">Reference proteome</keyword>
<dbReference type="InterPro" id="IPR000055">
    <property type="entry name" value="Restrct_endonuc_typeI_TRD"/>
</dbReference>
<dbReference type="PANTHER" id="PTHR30408">
    <property type="entry name" value="TYPE-1 RESTRICTION ENZYME ECOKI SPECIFICITY PROTEIN"/>
    <property type="match status" value="1"/>
</dbReference>
<evidence type="ECO:0000313" key="5">
    <source>
        <dbReference type="EMBL" id="ATC89425.1"/>
    </source>
</evidence>
<dbReference type="CDD" id="cd17259">
    <property type="entry name" value="RMtype1_S_StySKI-TRD2-CR2_like"/>
    <property type="match status" value="1"/>
</dbReference>
<evidence type="ECO:0000256" key="2">
    <source>
        <dbReference type="ARBA" id="ARBA00022747"/>
    </source>
</evidence>
<protein>
    <submittedName>
        <fullName evidence="5">Type I restriction enzyme, S subunit</fullName>
    </submittedName>
</protein>
<sequence length="389" mass="43205">MSTDWITAKLKDCFNLKSGDGLTAKKMVPGDYDVFGGNGVAGKHNDFNLSGDNVIVGRVGALCGNARHITEDIWLTDNAFRITKPMFEFDNKFLTYLLNYKNLRSLARHAAQPVISNSSLADLELSFPNSIEEQKRIVAILDQAFADIEKARTTAETNMKNGRELFDSYLQKVFSQEGEGWETIPLQSLSNIINGYAFKSGDFSPQNEAKSIKITNVGVYEFVEETSNFLPKEFTEEYKRYKAFEGDLVIALTRTIISSGLKVAVVPASYDGALVNQRVAAVQVNEQLLPKEILQAFLSTKIATDYVKANVNELMQPNLSIKDLKAFPVPVPPKGSLEEILKGIVLIKEKTSRLSNVYLRKIEVLDELKKSILQKAFTGQLTKSKGIAA</sequence>
<keyword evidence="3" id="KW-0238">DNA-binding</keyword>
<dbReference type="InterPro" id="IPR044946">
    <property type="entry name" value="Restrct_endonuc_typeI_TRD_sf"/>
</dbReference>
<dbReference type="PANTHER" id="PTHR30408:SF12">
    <property type="entry name" value="TYPE I RESTRICTION ENZYME MJAVIII SPECIFICITY SUBUNIT"/>
    <property type="match status" value="1"/>
</dbReference>
<keyword evidence="2" id="KW-0680">Restriction system</keyword>
<evidence type="ECO:0000313" key="6">
    <source>
        <dbReference type="Proteomes" id="UP000217258"/>
    </source>
</evidence>
<dbReference type="CDD" id="cd17266">
    <property type="entry name" value="RMtype1_S_Sau1132ORF3780P-TRD2-CR2_like"/>
    <property type="match status" value="1"/>
</dbReference>
<accession>A0ABM6MZS7</accession>
<dbReference type="Proteomes" id="UP000217258">
    <property type="component" value="Chromosome I"/>
</dbReference>
<dbReference type="InterPro" id="IPR052021">
    <property type="entry name" value="Type-I_RS_S_subunit"/>
</dbReference>